<feature type="compositionally biased region" description="Polar residues" evidence="8">
    <location>
        <begin position="44"/>
        <end position="56"/>
    </location>
</feature>
<comment type="function">
    <text evidence="1">Needed for flagellar regrowth and assembly.</text>
</comment>
<dbReference type="GO" id="GO:0005829">
    <property type="term" value="C:cytosol"/>
    <property type="evidence" value="ECO:0007669"/>
    <property type="project" value="TreeGrafter"/>
</dbReference>
<evidence type="ECO:0000256" key="2">
    <source>
        <dbReference type="ARBA" id="ARBA00006602"/>
    </source>
</evidence>
<comment type="similarity">
    <text evidence="2">Belongs to the FliH family.</text>
</comment>
<organism evidence="10 11">
    <name type="scientific">Desulfomarina profundi</name>
    <dbReference type="NCBI Taxonomy" id="2772557"/>
    <lineage>
        <taxon>Bacteria</taxon>
        <taxon>Pseudomonadati</taxon>
        <taxon>Thermodesulfobacteriota</taxon>
        <taxon>Desulfobulbia</taxon>
        <taxon>Desulfobulbales</taxon>
        <taxon>Desulfobulbaceae</taxon>
        <taxon>Desulfomarina</taxon>
    </lineage>
</organism>
<dbReference type="AlphaFoldDB" id="A0A8D5FFC0"/>
<evidence type="ECO:0000256" key="5">
    <source>
        <dbReference type="ARBA" id="ARBA00022795"/>
    </source>
</evidence>
<evidence type="ECO:0000256" key="4">
    <source>
        <dbReference type="ARBA" id="ARBA00022448"/>
    </source>
</evidence>
<keyword evidence="4" id="KW-0813">Transport</keyword>
<dbReference type="PANTHER" id="PTHR34982:SF1">
    <property type="entry name" value="FLAGELLAR ASSEMBLY PROTEIN FLIH"/>
    <property type="match status" value="1"/>
</dbReference>
<keyword evidence="11" id="KW-1185">Reference proteome</keyword>
<dbReference type="Pfam" id="PF02108">
    <property type="entry name" value="FliH"/>
    <property type="match status" value="1"/>
</dbReference>
<protein>
    <recommendedName>
        <fullName evidence="3">Flagellar assembly protein FliH</fullName>
    </recommendedName>
</protein>
<keyword evidence="7" id="KW-1006">Bacterial flagellum protein export</keyword>
<accession>A0A8D5FFC0</accession>
<feature type="domain" description="Flagellar assembly protein FliH/Type III secretion system HrpE" evidence="9">
    <location>
        <begin position="136"/>
        <end position="259"/>
    </location>
</feature>
<evidence type="ECO:0000256" key="7">
    <source>
        <dbReference type="ARBA" id="ARBA00023225"/>
    </source>
</evidence>
<keyword evidence="5" id="KW-1005">Bacterial flagellum biogenesis</keyword>
<dbReference type="KEGG" id="dbk:DGMP_13050"/>
<feature type="compositionally biased region" description="Basic and acidic residues" evidence="8">
    <location>
        <begin position="59"/>
        <end position="81"/>
    </location>
</feature>
<dbReference type="RefSeq" id="WP_228856725.1">
    <property type="nucleotide sequence ID" value="NZ_AP024086.1"/>
</dbReference>
<dbReference type="EMBL" id="AP024086">
    <property type="protein sequence ID" value="BCL60612.1"/>
    <property type="molecule type" value="Genomic_DNA"/>
</dbReference>
<keyword evidence="6" id="KW-0653">Protein transport</keyword>
<dbReference type="InterPro" id="IPR051472">
    <property type="entry name" value="T3SS_Stator/FliH"/>
</dbReference>
<dbReference type="GO" id="GO:0015031">
    <property type="term" value="P:protein transport"/>
    <property type="evidence" value="ECO:0007669"/>
    <property type="project" value="UniProtKB-KW"/>
</dbReference>
<name>A0A8D5FFC0_9BACT</name>
<evidence type="ECO:0000313" key="10">
    <source>
        <dbReference type="EMBL" id="BCL60612.1"/>
    </source>
</evidence>
<evidence type="ECO:0000256" key="6">
    <source>
        <dbReference type="ARBA" id="ARBA00022927"/>
    </source>
</evidence>
<evidence type="ECO:0000256" key="3">
    <source>
        <dbReference type="ARBA" id="ARBA00016507"/>
    </source>
</evidence>
<dbReference type="GO" id="GO:0044781">
    <property type="term" value="P:bacterial-type flagellum organization"/>
    <property type="evidence" value="ECO:0007669"/>
    <property type="project" value="UniProtKB-KW"/>
</dbReference>
<evidence type="ECO:0000256" key="1">
    <source>
        <dbReference type="ARBA" id="ARBA00003041"/>
    </source>
</evidence>
<reference evidence="10" key="1">
    <citation type="submission" date="2020-09" db="EMBL/GenBank/DDBJ databases">
        <title>Desulfogranum mesoprofundum gen. nov., sp. nov., a novel mesophilic, sulfate-reducing chemolithoautotroph isolated from a deep-sea hydrothermal vent chimney in the Suiyo Seamount.</title>
        <authorList>
            <person name="Hashimoto Y."/>
            <person name="Nakagawa S."/>
        </authorList>
    </citation>
    <scope>NUCLEOTIDE SEQUENCE</scope>
    <source>
        <strain evidence="10">KT2</strain>
    </source>
</reference>
<gene>
    <name evidence="10" type="ORF">DGMP_13050</name>
</gene>
<evidence type="ECO:0000256" key="8">
    <source>
        <dbReference type="SAM" id="MobiDB-lite"/>
    </source>
</evidence>
<feature type="region of interest" description="Disordered" evidence="8">
    <location>
        <begin position="44"/>
        <end position="86"/>
    </location>
</feature>
<dbReference type="Proteomes" id="UP000826725">
    <property type="component" value="Chromosome"/>
</dbReference>
<evidence type="ECO:0000259" key="9">
    <source>
        <dbReference type="Pfam" id="PF02108"/>
    </source>
</evidence>
<dbReference type="PANTHER" id="PTHR34982">
    <property type="entry name" value="YOP PROTEINS TRANSLOCATION PROTEIN L"/>
    <property type="match status" value="1"/>
</dbReference>
<sequence length="269" mass="30315">MSLSKYYKKTDSFKPEELVPVSKEKIIKNPPSRWVETADNQFITDPLPISNSNDSTIPADKKGSTPKDDEQYHADITPEKIEDPEETIGVETEETINLDNYIERTEMDKLLEKAFEDGTRNGLEKAEEDYGSATRSLFTICQQLDSIRETIIANSSRELQEFAIALAERIVRSPFTENRETIIATLEEALGQAIKSDEFTIFVSPDDYEIVMEKSADLVEGLSGLSKIIIKKDSEIEVGGARIESENCTIDATLASQFDMIREEMAKRL</sequence>
<evidence type="ECO:0000313" key="11">
    <source>
        <dbReference type="Proteomes" id="UP000826725"/>
    </source>
</evidence>
<proteinExistence type="inferred from homology"/>
<dbReference type="InterPro" id="IPR018035">
    <property type="entry name" value="Flagellar_FliH/T3SS_HrpE"/>
</dbReference>